<dbReference type="EMBL" id="CP019475">
    <property type="protein sequence ID" value="UQC79674.1"/>
    <property type="molecule type" value="Genomic_DNA"/>
</dbReference>
<dbReference type="AlphaFoldDB" id="A0A9Q8WDT4"/>
<protein>
    <submittedName>
        <fullName evidence="1">Uncharacterized protein</fullName>
    </submittedName>
</protein>
<proteinExistence type="predicted"/>
<reference evidence="1" key="1">
    <citation type="journal article" date="2021" name="Mol. Plant Microbe Interact.">
        <title>Complete Genome Sequence of the Plant-Pathogenic Fungus Colletotrichum lupini.</title>
        <authorList>
            <person name="Baroncelli R."/>
            <person name="Pensec F."/>
            <person name="Da Lio D."/>
            <person name="Boufleur T."/>
            <person name="Vicente I."/>
            <person name="Sarrocco S."/>
            <person name="Picot A."/>
            <person name="Baraldi E."/>
            <person name="Sukno S."/>
            <person name="Thon M."/>
            <person name="Le Floch G."/>
        </authorList>
    </citation>
    <scope>NUCLEOTIDE SEQUENCE</scope>
    <source>
        <strain evidence="1">IMI 504893</strain>
    </source>
</reference>
<sequence>MADFDTDSISFGLFAPPPFVPATVRPRLTLDAPHLTSTINYLQVGYYARYLAIQQPLGCGRGKLPESSLYPRHASSLLPPSIQPGHLQPCLVRCPGHALMPRIPRGYNMSKDDSRLPPWMLNHLTLVTSGLTQVRKARDPEGNHSFCDSEEGLPNSCRPRVGHPRALNPGRPASDRPVFCGWKLTASRRDSLSQMPFTMEGRQAPLPYYYNSPVALDQVPKGDLPCQLLQAPSSSVSHVRYVKGYRDRMSHRLPSHRGHPPMQQIVALNASYRTSSHEPCTFEPSSALLDRRMLTDDIIVISPPQSPSLRIHTTESYYGDPLVESSFCCSASSSSRPNPPQSIPLYTIPGPGLSCATLSCLLYSLLPLPVGPMSRSRALAPSRVLEARCLGQCIWLLSARCQPANITFITRPRQHSICKELDTCKDLPRTSIACKPAPAFAPPNKKTGRGDYPVNRCPSIDARQSPWDLLHRHLSDGPFVSIRKTAASHDYSVRSSTTTNNQYPYGWLIPPSRHCKQALRSSRLLSCPPSMTHARIHTRPASPFSASISYPILGLFFGESSMYAMLRQSHSQSLATQLAPSLTQKSSKYPWLLTSPRWYRYSTAGIPCLHHVASRRFVNRPPPSEVIIASRTGCFPRPYRRPGDPITIDFHFRKKRPDRQKGVTRHCVTPFLLSVPMMSRQNFIHRWTLRGITTLPLRRDPSVLCLKILSVFACPNADNLVFWPLCVLYPSEAQSTNAWTAYTEVGQSCQYLCYFRLFRACMFVRLGELSIPTFYFSCTVFAAWLLYPWDRIRSPVRIVVAADWSVAFGVCILSPRRARPRSTFQLTMKALVTSLSIENGPMLLVIDGILGSVFDFDSNRAEDKYTWIRLMIEVPKGRGDRCSCSFPTDEEHGLSLETSLRGDSRVDIVNTV</sequence>
<dbReference type="RefSeq" id="XP_049141306.1">
    <property type="nucleotide sequence ID" value="XM_049284163.1"/>
</dbReference>
<accession>A0A9Q8WDT4</accession>
<evidence type="ECO:0000313" key="1">
    <source>
        <dbReference type="EMBL" id="UQC79674.1"/>
    </source>
</evidence>
<name>A0A9Q8WDT4_9PEZI</name>
<dbReference type="KEGG" id="clup:CLUP02_05154"/>
<evidence type="ECO:0000313" key="2">
    <source>
        <dbReference type="Proteomes" id="UP000830671"/>
    </source>
</evidence>
<dbReference type="GeneID" id="73339173"/>
<keyword evidence="2" id="KW-1185">Reference proteome</keyword>
<organism evidence="1 2">
    <name type="scientific">Colletotrichum lupini</name>
    <dbReference type="NCBI Taxonomy" id="145971"/>
    <lineage>
        <taxon>Eukaryota</taxon>
        <taxon>Fungi</taxon>
        <taxon>Dikarya</taxon>
        <taxon>Ascomycota</taxon>
        <taxon>Pezizomycotina</taxon>
        <taxon>Sordariomycetes</taxon>
        <taxon>Hypocreomycetidae</taxon>
        <taxon>Glomerellales</taxon>
        <taxon>Glomerellaceae</taxon>
        <taxon>Colletotrichum</taxon>
        <taxon>Colletotrichum acutatum species complex</taxon>
    </lineage>
</organism>
<dbReference type="Proteomes" id="UP000830671">
    <property type="component" value="Chromosome 3"/>
</dbReference>
<gene>
    <name evidence="1" type="ORF">CLUP02_05154</name>
</gene>